<dbReference type="InterPro" id="IPR036188">
    <property type="entry name" value="FAD/NAD-bd_sf"/>
</dbReference>
<dbReference type="Proteomes" id="UP000694701">
    <property type="component" value="Unplaced"/>
</dbReference>
<dbReference type="PRINTS" id="PR00891">
    <property type="entry name" value="RABGDIREP"/>
</dbReference>
<evidence type="ECO:0000256" key="2">
    <source>
        <dbReference type="ARBA" id="ARBA00022468"/>
    </source>
</evidence>
<sequence length="83" mass="9125">RMPEFDVIVLGTGLKECVLSGLMSVSGKKVLHMDSNPYYGGESASVSPLEEVNENTHTLTFVCVLQVNDVLCCHPKEVQNHSY</sequence>
<dbReference type="GO" id="GO:0016192">
    <property type="term" value="P:vesicle-mediated transport"/>
    <property type="evidence" value="ECO:0007669"/>
    <property type="project" value="TreeGrafter"/>
</dbReference>
<dbReference type="GO" id="GO:0007264">
    <property type="term" value="P:small GTPase-mediated signal transduction"/>
    <property type="evidence" value="ECO:0007669"/>
    <property type="project" value="InterPro"/>
</dbReference>
<dbReference type="PANTHER" id="PTHR11787:SF3">
    <property type="entry name" value="RAB GDP DISSOCIATION INHIBITOR ALPHA"/>
    <property type="match status" value="1"/>
</dbReference>
<comment type="similarity">
    <text evidence="1">Belongs to the Rab GDI family.</text>
</comment>
<dbReference type="InterPro" id="IPR018203">
    <property type="entry name" value="GDP_dissociation_inhibitor"/>
</dbReference>
<dbReference type="PANTHER" id="PTHR11787">
    <property type="entry name" value="RAB GDP-DISSOCIATION INHIBITOR"/>
    <property type="match status" value="1"/>
</dbReference>
<evidence type="ECO:0008006" key="5">
    <source>
        <dbReference type="Google" id="ProtNLM"/>
    </source>
</evidence>
<dbReference type="Ensembl" id="ENSCCRT00020076881.1">
    <property type="protein sequence ID" value="ENSCCRP00020069973.1"/>
    <property type="gene ID" value="ENSCCRG00020032730.1"/>
</dbReference>
<keyword evidence="2" id="KW-0343">GTPase activation</keyword>
<dbReference type="GO" id="GO:0005096">
    <property type="term" value="F:GTPase activator activity"/>
    <property type="evidence" value="ECO:0007669"/>
    <property type="project" value="UniProtKB-KW"/>
</dbReference>
<evidence type="ECO:0000313" key="3">
    <source>
        <dbReference type="Ensembl" id="ENSCCRP00020069973.1"/>
    </source>
</evidence>
<dbReference type="AlphaFoldDB" id="A0A8C2HUL5"/>
<organism evidence="3 4">
    <name type="scientific">Cyprinus carpio</name>
    <name type="common">Common carp</name>
    <dbReference type="NCBI Taxonomy" id="7962"/>
    <lineage>
        <taxon>Eukaryota</taxon>
        <taxon>Metazoa</taxon>
        <taxon>Chordata</taxon>
        <taxon>Craniata</taxon>
        <taxon>Vertebrata</taxon>
        <taxon>Euteleostomi</taxon>
        <taxon>Actinopterygii</taxon>
        <taxon>Neopterygii</taxon>
        <taxon>Teleostei</taxon>
        <taxon>Ostariophysi</taxon>
        <taxon>Cypriniformes</taxon>
        <taxon>Cyprinidae</taxon>
        <taxon>Cyprininae</taxon>
        <taxon>Cyprinus</taxon>
    </lineage>
</organism>
<reference evidence="3" key="1">
    <citation type="submission" date="2025-08" db="UniProtKB">
        <authorList>
            <consortium name="Ensembl"/>
        </authorList>
    </citation>
    <scope>IDENTIFICATION</scope>
</reference>
<dbReference type="SUPFAM" id="SSF51905">
    <property type="entry name" value="FAD/NAD(P)-binding domain"/>
    <property type="match status" value="1"/>
</dbReference>
<evidence type="ECO:0000313" key="4">
    <source>
        <dbReference type="Proteomes" id="UP000694701"/>
    </source>
</evidence>
<evidence type="ECO:0000256" key="1">
    <source>
        <dbReference type="ARBA" id="ARBA00005593"/>
    </source>
</evidence>
<accession>A0A8C2HUL5</accession>
<dbReference type="Gene3D" id="3.50.50.60">
    <property type="entry name" value="FAD/NAD(P)-binding domain"/>
    <property type="match status" value="1"/>
</dbReference>
<proteinExistence type="inferred from homology"/>
<protein>
    <recommendedName>
        <fullName evidence="5">Rab GDP dissociation inhibitor</fullName>
    </recommendedName>
</protein>
<dbReference type="GO" id="GO:0005737">
    <property type="term" value="C:cytoplasm"/>
    <property type="evidence" value="ECO:0007669"/>
    <property type="project" value="TreeGrafter"/>
</dbReference>
<dbReference type="GO" id="GO:0005093">
    <property type="term" value="F:Rab GDP-dissociation inhibitor activity"/>
    <property type="evidence" value="ECO:0007669"/>
    <property type="project" value="TreeGrafter"/>
</dbReference>
<name>A0A8C2HUL5_CYPCA</name>
<dbReference type="Pfam" id="PF00996">
    <property type="entry name" value="GDI"/>
    <property type="match status" value="1"/>
</dbReference>